<dbReference type="GO" id="GO:0003677">
    <property type="term" value="F:DNA binding"/>
    <property type="evidence" value="ECO:0007669"/>
    <property type="project" value="UniProtKB-KW"/>
</dbReference>
<protein>
    <submittedName>
        <fullName evidence="5">Type I restriction-modification system S protein</fullName>
    </submittedName>
</protein>
<reference evidence="5" key="1">
    <citation type="submission" date="2016-05" db="EMBL/GenBank/DDBJ databases">
        <authorList>
            <consortium name="Pathogen Informatics"/>
        </authorList>
    </citation>
    <scope>NUCLEOTIDE SEQUENCE</scope>
    <source>
        <strain evidence="5">WHO F</strain>
    </source>
</reference>
<dbReference type="REBASE" id="159886">
    <property type="entry name" value="S.NgoWFORF746P"/>
</dbReference>
<proteinExistence type="inferred from homology"/>
<dbReference type="CDD" id="cd17260">
    <property type="entry name" value="RMtype1_S_EcoEI-TRD1-CR1_like"/>
    <property type="match status" value="1"/>
</dbReference>
<evidence type="ECO:0000313" key="7">
    <source>
        <dbReference type="EMBL" id="SCW07751.1"/>
    </source>
</evidence>
<dbReference type="Gene3D" id="3.90.220.20">
    <property type="entry name" value="DNA methylase specificity domains"/>
    <property type="match status" value="2"/>
</dbReference>
<dbReference type="Proteomes" id="UP000182484">
    <property type="component" value="Unassembled WGS sequence"/>
</dbReference>
<name>A0A4T9VP06_NEIGO</name>
<dbReference type="GO" id="GO:0009307">
    <property type="term" value="P:DNA restriction-modification system"/>
    <property type="evidence" value="ECO:0007669"/>
    <property type="project" value="UniProtKB-KW"/>
</dbReference>
<keyword evidence="3" id="KW-0238">DNA-binding</keyword>
<dbReference type="AlphaFoldDB" id="A0A4T9VP06"/>
<evidence type="ECO:0000313" key="6">
    <source>
        <dbReference type="EMBL" id="SBQ19821.1"/>
    </source>
</evidence>
<dbReference type="REBASE" id="160149">
    <property type="entry name" value="S.Ngo12395I"/>
</dbReference>
<keyword evidence="2" id="KW-0680">Restriction system</keyword>
<evidence type="ECO:0000313" key="5">
    <source>
        <dbReference type="EMBL" id="SBN02988.1"/>
    </source>
</evidence>
<dbReference type="REBASE" id="333386">
    <property type="entry name" value="S.Ngo10931I"/>
</dbReference>
<dbReference type="Pfam" id="PF01420">
    <property type="entry name" value="Methylase_S"/>
    <property type="match status" value="1"/>
</dbReference>
<dbReference type="EMBL" id="FMTB01000001">
    <property type="protein sequence ID" value="SCW07751.1"/>
    <property type="molecule type" value="Genomic_DNA"/>
</dbReference>
<dbReference type="RefSeq" id="WP_003691244.1">
    <property type="nucleotide sequence ID" value="NZ_AP018377.1"/>
</dbReference>
<dbReference type="Proteomes" id="UP000239837">
    <property type="component" value="Chromosome"/>
</dbReference>
<dbReference type="EMBL" id="LT591897">
    <property type="protein sequence ID" value="SBQ19821.1"/>
    <property type="molecule type" value="Genomic_DNA"/>
</dbReference>
<accession>A0A4T9VP06</accession>
<dbReference type="InterPro" id="IPR044946">
    <property type="entry name" value="Restrct_endonuc_typeI_TRD_sf"/>
</dbReference>
<evidence type="ECO:0000256" key="1">
    <source>
        <dbReference type="ARBA" id="ARBA00010923"/>
    </source>
</evidence>
<dbReference type="REBASE" id="160362">
    <property type="entry name" value="S.NgoWSI"/>
</dbReference>
<organism evidence="5">
    <name type="scientific">Neisseria gonorrhoeae</name>
    <dbReference type="NCBI Taxonomy" id="485"/>
    <lineage>
        <taxon>Bacteria</taxon>
        <taxon>Pseudomonadati</taxon>
        <taxon>Pseudomonadota</taxon>
        <taxon>Betaproteobacteria</taxon>
        <taxon>Neisseriales</taxon>
        <taxon>Neisseriaceae</taxon>
        <taxon>Neisseria</taxon>
    </lineage>
</organism>
<evidence type="ECO:0000313" key="8">
    <source>
        <dbReference type="Proteomes" id="UP000182484"/>
    </source>
</evidence>
<dbReference type="REBASE" id="160328">
    <property type="entry name" value="S.NgoF89I"/>
</dbReference>
<reference evidence="7 8" key="2">
    <citation type="submission" date="2016-09" db="EMBL/GenBank/DDBJ databases">
        <authorList>
            <person name="Kumanski S."/>
            <person name="Beatrice B."/>
        </authorList>
    </citation>
    <scope>NUCLEOTIDE SEQUENCE [LARGE SCALE GENOMIC DNA]</scope>
    <source>
        <strain evidence="7">Mankind</strain>
    </source>
</reference>
<dbReference type="PANTHER" id="PTHR30408">
    <property type="entry name" value="TYPE-1 RESTRICTION ENZYME ECOKI SPECIFICITY PROTEIN"/>
    <property type="match status" value="1"/>
</dbReference>
<gene>
    <name evidence="7" type="ORF">ESCNG_10185</name>
    <name evidence="6" type="ORF">WHOF_00743</name>
    <name evidence="5" type="ORF">WHOF_00905</name>
</gene>
<sequence length="400" mass="45584">MNHFKKQQIQNIADFNPREQLAKGALAKSVPMAMLKEFQRQITGYEIKAFNGGAKFRNGDTLLAKITPCLENGKTAFVDILDDGEVAFGSTEFIVLRAKNETNPEFLYYFAISPDFRKRAIECMEGTSGRQRVNENALKTLELPIPEPQIQQSIAAVLSALDKKIALNKQINARLEEMAKTLYDYWFVQFDFPDANGKPYKSSGGDMVFDETLKREIPKGWGSIELQSCLAKIPNTTKILNKDIKDFGKYPVVDQSQDFICGFTNDEKSILNPQDAHIIFGDHTRIVKLVNFQYARGADGTQVILSNNERMPNYLFYQIINQIDLSSYGYARHFKFLKEFKIILPSKDISQKYNEIANTFFVKVRNNLKQNHHLTQLRDFLLPMLMNGQVSVRCSGARDG</sequence>
<evidence type="ECO:0000259" key="4">
    <source>
        <dbReference type="Pfam" id="PF01420"/>
    </source>
</evidence>
<comment type="similarity">
    <text evidence="1">Belongs to the type-I restriction system S methylase family.</text>
</comment>
<dbReference type="SMR" id="A0A4T9VP06"/>
<dbReference type="EMBL" id="FLKW01000008">
    <property type="protein sequence ID" value="SBN02988.1"/>
    <property type="molecule type" value="Genomic_DNA"/>
</dbReference>
<feature type="domain" description="Type I restriction modification DNA specificity" evidence="4">
    <location>
        <begin position="42"/>
        <end position="177"/>
    </location>
</feature>
<dbReference type="REBASE" id="160006">
    <property type="entry name" value="S.NgoWMI"/>
</dbReference>
<dbReference type="InterPro" id="IPR052021">
    <property type="entry name" value="Type-I_RS_S_subunit"/>
</dbReference>
<evidence type="ECO:0000256" key="3">
    <source>
        <dbReference type="ARBA" id="ARBA00023125"/>
    </source>
</evidence>
<dbReference type="SUPFAM" id="SSF116734">
    <property type="entry name" value="DNA methylase specificity domain"/>
    <property type="match status" value="2"/>
</dbReference>
<dbReference type="GeneID" id="66753037"/>
<dbReference type="InterPro" id="IPR000055">
    <property type="entry name" value="Restrct_endonuc_typeI_TRD"/>
</dbReference>
<evidence type="ECO:0000256" key="2">
    <source>
        <dbReference type="ARBA" id="ARBA00022747"/>
    </source>
</evidence>
<dbReference type="PANTHER" id="PTHR30408:SF13">
    <property type="entry name" value="TYPE I RESTRICTION ENZYME HINDI SPECIFICITY SUBUNIT"/>
    <property type="match status" value="1"/>
</dbReference>